<dbReference type="EMBL" id="CP016020">
    <property type="protein sequence ID" value="APH05668.1"/>
    <property type="molecule type" value="Genomic_DNA"/>
</dbReference>
<evidence type="ECO:0000313" key="2">
    <source>
        <dbReference type="Proteomes" id="UP000181936"/>
    </source>
</evidence>
<protein>
    <recommendedName>
        <fullName evidence="3">Lipoprotein</fullName>
    </recommendedName>
</protein>
<reference evidence="1 2" key="1">
    <citation type="journal article" date="2016" name="Sci. Rep.">
        <title>Complete genome sequence and transcriptomic analysis of a novel marine strain Bacillus weihaiensis reveals the mechanism of brown algae degradation.</title>
        <authorList>
            <person name="Zhu Y."/>
            <person name="Chen P."/>
            <person name="Bao Y."/>
            <person name="Men Y."/>
            <person name="Zeng Y."/>
            <person name="Yang J."/>
            <person name="Sun J."/>
            <person name="Sun Y."/>
        </authorList>
    </citation>
    <scope>NUCLEOTIDE SEQUENCE [LARGE SCALE GENOMIC DNA]</scope>
    <source>
        <strain evidence="1 2">Alg07</strain>
    </source>
</reference>
<name>A0A1L3MTJ3_9BACI</name>
<dbReference type="KEGG" id="bwh:A9C19_13410"/>
<dbReference type="Proteomes" id="UP000181936">
    <property type="component" value="Chromosome"/>
</dbReference>
<dbReference type="PROSITE" id="PS51257">
    <property type="entry name" value="PROKAR_LIPOPROTEIN"/>
    <property type="match status" value="1"/>
</dbReference>
<dbReference type="AlphaFoldDB" id="A0A1L3MTJ3"/>
<sequence>MSNMKLRIYFYPFIIIFILLTGCTSQTSTIPKEFEDFVPEKEGEYYLIGYQNELNESSFFQESIEQFQQDEFVIGLTVFYKVNEDFQERHDELFFTGSNQFIVLEKDQKPYTVESYPHFLEEIEGREK</sequence>
<dbReference type="STRING" id="1547283.A9C19_13410"/>
<proteinExistence type="predicted"/>
<evidence type="ECO:0000313" key="1">
    <source>
        <dbReference type="EMBL" id="APH05668.1"/>
    </source>
</evidence>
<dbReference type="OrthoDB" id="2894863at2"/>
<accession>A0A1L3MTJ3</accession>
<organism evidence="1 2">
    <name type="scientific">Bacillus weihaiensis</name>
    <dbReference type="NCBI Taxonomy" id="1547283"/>
    <lineage>
        <taxon>Bacteria</taxon>
        <taxon>Bacillati</taxon>
        <taxon>Bacillota</taxon>
        <taxon>Bacilli</taxon>
        <taxon>Bacillales</taxon>
        <taxon>Bacillaceae</taxon>
        <taxon>Bacillus</taxon>
    </lineage>
</organism>
<keyword evidence="2" id="KW-1185">Reference proteome</keyword>
<evidence type="ECO:0008006" key="3">
    <source>
        <dbReference type="Google" id="ProtNLM"/>
    </source>
</evidence>
<gene>
    <name evidence="1" type="ORF">A9C19_13410</name>
</gene>
<dbReference type="RefSeq" id="WP_072580461.1">
    <property type="nucleotide sequence ID" value="NZ_CP016020.1"/>
</dbReference>